<gene>
    <name evidence="2" type="ORF">TcWFU_009007</name>
</gene>
<feature type="region of interest" description="Disordered" evidence="1">
    <location>
        <begin position="80"/>
        <end position="101"/>
    </location>
</feature>
<evidence type="ECO:0000313" key="3">
    <source>
        <dbReference type="Proteomes" id="UP001651158"/>
    </source>
</evidence>
<evidence type="ECO:0000313" key="2">
    <source>
        <dbReference type="EMBL" id="KAL5112850.1"/>
    </source>
</evidence>
<dbReference type="SUPFAM" id="SSF57850">
    <property type="entry name" value="RING/U-box"/>
    <property type="match status" value="1"/>
</dbReference>
<proteinExistence type="predicted"/>
<name>A0ABR4QT86_9CEST</name>
<evidence type="ECO:0000256" key="1">
    <source>
        <dbReference type="SAM" id="MobiDB-lite"/>
    </source>
</evidence>
<comment type="caution">
    <text evidence="2">The sequence shown here is derived from an EMBL/GenBank/DDBJ whole genome shotgun (WGS) entry which is preliminary data.</text>
</comment>
<keyword evidence="3" id="KW-1185">Reference proteome</keyword>
<dbReference type="Gene3D" id="3.30.40.10">
    <property type="entry name" value="Zinc/RING finger domain, C3HC4 (zinc finger)"/>
    <property type="match status" value="1"/>
</dbReference>
<dbReference type="Proteomes" id="UP001651158">
    <property type="component" value="Unassembled WGS sequence"/>
</dbReference>
<protein>
    <recommendedName>
        <fullName evidence="4">RING-type domain-containing protein</fullName>
    </recommendedName>
</protein>
<sequence length="411" mass="46192">MDSKDTDLICGVCKKMMSDPYILPCGHSFCLRPCLLPQDRVSTARCINCDVKFDATKLRPNHEAALHICLISLQREQEKEMKLEKEQQDQNQQAKSEGEVKKQALADAKENLKAHIEHLKASVTSELDMEGCTGDGIICSLESAIADLQTTVSKALDDSIAKLQMDSYESIEALIQQIAGLSVEVAKIKDVHSWLKRTAILREAQEKPTPQEKDEIETINQVICVTDMLLARLINLNKASDGLRAIRASLLDRPRQQALQASRIHQELRTAVTAIERTLTRTFKTNLLRVEASALSVQRYLENLSVGIVKAQKTLLNLQHTHNLLDDEKTPVDEILRIFNEMHNIRNTAQVTREALEGSNIMNYVLSSEGIKLIQEVLDDFKVVIRKGNTDSNDKDCSRVEEPIDQSNKSE</sequence>
<dbReference type="EMBL" id="JAKROA010000001">
    <property type="protein sequence ID" value="KAL5112850.1"/>
    <property type="molecule type" value="Genomic_DNA"/>
</dbReference>
<accession>A0ABR4QT86</accession>
<dbReference type="InterPro" id="IPR013083">
    <property type="entry name" value="Znf_RING/FYVE/PHD"/>
</dbReference>
<feature type="region of interest" description="Disordered" evidence="1">
    <location>
        <begin position="390"/>
        <end position="411"/>
    </location>
</feature>
<reference evidence="2 3" key="1">
    <citation type="journal article" date="2022" name="Front. Cell. Infect. Microbiol.">
        <title>The Genomes of Two Strains of Taenia crassiceps the Animal Model for the Study of Human Cysticercosis.</title>
        <authorList>
            <person name="Bobes R.J."/>
            <person name="Estrada K."/>
            <person name="Rios-Valencia D.G."/>
            <person name="Calderon-Gallegos A."/>
            <person name="de la Torre P."/>
            <person name="Carrero J.C."/>
            <person name="Sanchez-Flores A."/>
            <person name="Laclette J.P."/>
        </authorList>
    </citation>
    <scope>NUCLEOTIDE SEQUENCE [LARGE SCALE GENOMIC DNA]</scope>
    <source>
        <strain evidence="2">WFUcys</strain>
    </source>
</reference>
<organism evidence="2 3">
    <name type="scientific">Taenia crassiceps</name>
    <dbReference type="NCBI Taxonomy" id="6207"/>
    <lineage>
        <taxon>Eukaryota</taxon>
        <taxon>Metazoa</taxon>
        <taxon>Spiralia</taxon>
        <taxon>Lophotrochozoa</taxon>
        <taxon>Platyhelminthes</taxon>
        <taxon>Cestoda</taxon>
        <taxon>Eucestoda</taxon>
        <taxon>Cyclophyllidea</taxon>
        <taxon>Taeniidae</taxon>
        <taxon>Taenia</taxon>
    </lineage>
</organism>
<evidence type="ECO:0008006" key="4">
    <source>
        <dbReference type="Google" id="ProtNLM"/>
    </source>
</evidence>